<keyword evidence="10" id="KW-1185">Reference proteome</keyword>
<feature type="transmembrane region" description="Helical" evidence="8">
    <location>
        <begin position="73"/>
        <end position="97"/>
    </location>
</feature>
<keyword evidence="2" id="KW-0813">Transport</keyword>
<dbReference type="Pfam" id="PF02386">
    <property type="entry name" value="TrkH"/>
    <property type="match status" value="1"/>
</dbReference>
<dbReference type="RefSeq" id="WP_156805970.1">
    <property type="nucleotide sequence ID" value="NZ_JBHSOJ010000033.1"/>
</dbReference>
<keyword evidence="5 8" id="KW-1133">Transmembrane helix</keyword>
<proteinExistence type="predicted"/>
<evidence type="ECO:0000313" key="10">
    <source>
        <dbReference type="Proteomes" id="UP001596110"/>
    </source>
</evidence>
<accession>A0ABW0UF79</accession>
<dbReference type="Proteomes" id="UP001596110">
    <property type="component" value="Unassembled WGS sequence"/>
</dbReference>
<evidence type="ECO:0000256" key="1">
    <source>
        <dbReference type="ARBA" id="ARBA00004651"/>
    </source>
</evidence>
<feature type="transmembrane region" description="Helical" evidence="8">
    <location>
        <begin position="241"/>
        <end position="260"/>
    </location>
</feature>
<feature type="transmembrane region" description="Helical" evidence="8">
    <location>
        <begin position="358"/>
        <end position="380"/>
    </location>
</feature>
<evidence type="ECO:0000256" key="7">
    <source>
        <dbReference type="ARBA" id="ARBA00023136"/>
    </source>
</evidence>
<feature type="transmembrane region" description="Helical" evidence="8">
    <location>
        <begin position="195"/>
        <end position="214"/>
    </location>
</feature>
<keyword evidence="3" id="KW-1003">Cell membrane</keyword>
<comment type="caution">
    <text evidence="9">The sequence shown here is derived from an EMBL/GenBank/DDBJ whole genome shotgun (WGS) entry which is preliminary data.</text>
</comment>
<evidence type="ECO:0000256" key="5">
    <source>
        <dbReference type="ARBA" id="ARBA00022989"/>
    </source>
</evidence>
<feature type="transmembrane region" description="Helical" evidence="8">
    <location>
        <begin position="415"/>
        <end position="439"/>
    </location>
</feature>
<sequence>MRFFFNQLTAAQKLCLSFIFVIILGSVLLSLPIFHLPSAPKTAYIDHLFTVVSMVCVTGLSVFPIADVYNHAGLILSMILIQIGGLGLITLIAFSYYTLRRKLSLSDLTVLQSSLSRESSRHLNKFLYSIYKFTFFVEMACAGILMIDFIPRFGFINGIFNAIFLSVSAFCNAGFDNLGNNSLIDFQTNPLVNLTIAFLIIAGGLGFANWIDIVHRLKDYLKSKPKKLSLTLRRLKIQTRLVLLTTLILLTGGTLLSWLIEYHNPNTIGNLNFFQQGLVSFFQTVTMRTAGFATIDYSQAHSATNFLFIIQMIIGGAPGGTAGGIKIACASLIVLLFKSELRGDKHVTFSKKRIPQEIIQQVLTILVFFFSVFIIGYFLLLVTEPSQSPFALLFETASALATVGVSMNLTSQLSLLGRVIIMLLMFLGRVGPLTVLLSLSQKQKTTITYPRADISLG</sequence>
<feature type="transmembrane region" description="Helical" evidence="8">
    <location>
        <begin position="14"/>
        <end position="35"/>
    </location>
</feature>
<evidence type="ECO:0000256" key="2">
    <source>
        <dbReference type="ARBA" id="ARBA00022448"/>
    </source>
</evidence>
<evidence type="ECO:0000256" key="8">
    <source>
        <dbReference type="SAM" id="Phobius"/>
    </source>
</evidence>
<feature type="transmembrane region" description="Helical" evidence="8">
    <location>
        <begin position="154"/>
        <end position="175"/>
    </location>
</feature>
<name>A0ABW0UF79_9STRE</name>
<keyword evidence="6" id="KW-0406">Ion transport</keyword>
<evidence type="ECO:0000313" key="9">
    <source>
        <dbReference type="EMBL" id="MFC5632196.1"/>
    </source>
</evidence>
<evidence type="ECO:0000256" key="3">
    <source>
        <dbReference type="ARBA" id="ARBA00022475"/>
    </source>
</evidence>
<evidence type="ECO:0000256" key="4">
    <source>
        <dbReference type="ARBA" id="ARBA00022692"/>
    </source>
</evidence>
<evidence type="ECO:0000256" key="6">
    <source>
        <dbReference type="ARBA" id="ARBA00023065"/>
    </source>
</evidence>
<organism evidence="9 10">
    <name type="scientific">Streptococcus caledonicus</name>
    <dbReference type="NCBI Taxonomy" id="2614158"/>
    <lineage>
        <taxon>Bacteria</taxon>
        <taxon>Bacillati</taxon>
        <taxon>Bacillota</taxon>
        <taxon>Bacilli</taxon>
        <taxon>Lactobacillales</taxon>
        <taxon>Streptococcaceae</taxon>
        <taxon>Streptococcus</taxon>
    </lineage>
</organism>
<dbReference type="PANTHER" id="PTHR32024:SF1">
    <property type="entry name" value="KTR SYSTEM POTASSIUM UPTAKE PROTEIN B"/>
    <property type="match status" value="1"/>
</dbReference>
<feature type="transmembrane region" description="Helical" evidence="8">
    <location>
        <begin position="47"/>
        <end position="66"/>
    </location>
</feature>
<keyword evidence="4 8" id="KW-0812">Transmembrane</keyword>
<feature type="transmembrane region" description="Helical" evidence="8">
    <location>
        <begin position="306"/>
        <end position="337"/>
    </location>
</feature>
<protein>
    <submittedName>
        <fullName evidence="9">TrkH family potassium uptake protein</fullName>
    </submittedName>
</protein>
<dbReference type="InterPro" id="IPR003445">
    <property type="entry name" value="Cat_transpt"/>
</dbReference>
<dbReference type="EMBL" id="JBHSOJ010000033">
    <property type="protein sequence ID" value="MFC5632196.1"/>
    <property type="molecule type" value="Genomic_DNA"/>
</dbReference>
<dbReference type="PANTHER" id="PTHR32024">
    <property type="entry name" value="TRK SYSTEM POTASSIUM UPTAKE PROTEIN TRKG-RELATED"/>
    <property type="match status" value="1"/>
</dbReference>
<reference evidence="10" key="1">
    <citation type="journal article" date="2019" name="Int. J. Syst. Evol. Microbiol.">
        <title>The Global Catalogue of Microorganisms (GCM) 10K type strain sequencing project: providing services to taxonomists for standard genome sequencing and annotation.</title>
        <authorList>
            <consortium name="The Broad Institute Genomics Platform"/>
            <consortium name="The Broad Institute Genome Sequencing Center for Infectious Disease"/>
            <person name="Wu L."/>
            <person name="Ma J."/>
        </authorList>
    </citation>
    <scope>NUCLEOTIDE SEQUENCE [LARGE SCALE GENOMIC DNA]</scope>
    <source>
        <strain evidence="10">DT43</strain>
    </source>
</reference>
<keyword evidence="7 8" id="KW-0472">Membrane</keyword>
<feature type="transmembrane region" description="Helical" evidence="8">
    <location>
        <begin position="126"/>
        <end position="147"/>
    </location>
</feature>
<gene>
    <name evidence="9" type="ORF">ACFPQ3_11750</name>
</gene>
<comment type="subcellular location">
    <subcellularLocation>
        <location evidence="1">Cell membrane</location>
        <topology evidence="1">Multi-pass membrane protein</topology>
    </subcellularLocation>
</comment>